<accession>A0A7H0Y326</accession>
<dbReference type="EMBL" id="CP061172">
    <property type="protein sequence ID" value="QNR65484.1"/>
    <property type="molecule type" value="Genomic_DNA"/>
</dbReference>
<sequence length="96" mass="11142">MFEYNKAAQLLEVWKKHDLDNGFYKGVPNYPTNTRFVSELNQKIAQESERILLNVLEGKQSRINPKEILESVISNYVAGTDYTAKEVMQIMGFRIK</sequence>
<dbReference type="RefSeq" id="WP_190297380.1">
    <property type="nucleotide sequence ID" value="NZ_CP061172.1"/>
</dbReference>
<proteinExistence type="predicted"/>
<reference evidence="1 2" key="1">
    <citation type="submission" date="2020-09" db="EMBL/GenBank/DDBJ databases">
        <title>Characterization of Paenibacillus peoriae strain ZF390 with broad-spectrum antimicrobial activity as a potential biocontrol agent.</title>
        <authorList>
            <person name="Li L."/>
            <person name="Zhao Y."/>
            <person name="Li B."/>
            <person name="Xie X."/>
        </authorList>
    </citation>
    <scope>NUCLEOTIDE SEQUENCE [LARGE SCALE GENOMIC DNA]</scope>
    <source>
        <strain evidence="1 2">ZF390</strain>
    </source>
</reference>
<protein>
    <submittedName>
        <fullName evidence="1">Uncharacterized protein</fullName>
    </submittedName>
</protein>
<name>A0A7H0Y326_9BACL</name>
<evidence type="ECO:0000313" key="2">
    <source>
        <dbReference type="Proteomes" id="UP000516384"/>
    </source>
</evidence>
<dbReference type="AlphaFoldDB" id="A0A7H0Y326"/>
<dbReference type="Proteomes" id="UP000516384">
    <property type="component" value="Chromosome"/>
</dbReference>
<evidence type="ECO:0000313" key="1">
    <source>
        <dbReference type="EMBL" id="QNR65484.1"/>
    </source>
</evidence>
<organism evidence="1 2">
    <name type="scientific">Paenibacillus peoriae</name>
    <dbReference type="NCBI Taxonomy" id="59893"/>
    <lineage>
        <taxon>Bacteria</taxon>
        <taxon>Bacillati</taxon>
        <taxon>Bacillota</taxon>
        <taxon>Bacilli</taxon>
        <taxon>Bacillales</taxon>
        <taxon>Paenibacillaceae</taxon>
        <taxon>Paenibacillus</taxon>
    </lineage>
</organism>
<gene>
    <name evidence="1" type="ORF">IAQ67_16485</name>
</gene>